<evidence type="ECO:0000313" key="1">
    <source>
        <dbReference type="EMBL" id="REH31013.1"/>
    </source>
</evidence>
<dbReference type="RefSeq" id="WP_116180835.1">
    <property type="nucleotide sequence ID" value="NZ_CP144376.1"/>
</dbReference>
<evidence type="ECO:0000313" key="2">
    <source>
        <dbReference type="Proteomes" id="UP000256269"/>
    </source>
</evidence>
<dbReference type="OrthoDB" id="8895352at2"/>
<organism evidence="1 2">
    <name type="scientific">Kutzneria buriramensis</name>
    <dbReference type="NCBI Taxonomy" id="1045776"/>
    <lineage>
        <taxon>Bacteria</taxon>
        <taxon>Bacillati</taxon>
        <taxon>Actinomycetota</taxon>
        <taxon>Actinomycetes</taxon>
        <taxon>Pseudonocardiales</taxon>
        <taxon>Pseudonocardiaceae</taxon>
        <taxon>Kutzneria</taxon>
    </lineage>
</organism>
<dbReference type="Proteomes" id="UP000256269">
    <property type="component" value="Unassembled WGS sequence"/>
</dbReference>
<proteinExistence type="predicted"/>
<keyword evidence="2" id="KW-1185">Reference proteome</keyword>
<evidence type="ECO:0008006" key="3">
    <source>
        <dbReference type="Google" id="ProtNLM"/>
    </source>
</evidence>
<dbReference type="EMBL" id="QUNO01000022">
    <property type="protein sequence ID" value="REH31013.1"/>
    <property type="molecule type" value="Genomic_DNA"/>
</dbReference>
<dbReference type="AlphaFoldDB" id="A0A3E0GXL5"/>
<protein>
    <recommendedName>
        <fullName evidence="3">DUF4417 domain-containing protein</fullName>
    </recommendedName>
</protein>
<reference evidence="1 2" key="1">
    <citation type="submission" date="2018-08" db="EMBL/GenBank/DDBJ databases">
        <title>Genomic Encyclopedia of Archaeal and Bacterial Type Strains, Phase II (KMG-II): from individual species to whole genera.</title>
        <authorList>
            <person name="Goeker M."/>
        </authorList>
    </citation>
    <scope>NUCLEOTIDE SEQUENCE [LARGE SCALE GENOMIC DNA]</scope>
    <source>
        <strain evidence="1 2">DSM 45791</strain>
    </source>
</reference>
<sequence length="379" mass="41184">MTPVFLSTPTLGAPTGPRPAPGCNCAVCDFWIDNPRAVEPICSGTSSSCEYCSCARAEDPSRAAVRDGGACRTCPIRCGSRPDVGDWIAAVGGTLRFTDLHVTQPAPTGLPRFIPMGDGDDIAPLDDGLGWPAYAVGMRRVLSTATGKIMPKLHDTTAHQAFAIPDTAKAILVGYGTDPLVEKYWSGRHRDGLMLSIAAQGWDLVLTSNYSMYLNQPRTEHLINYRRNLLIAAELADLGVPTAPCLYWARLEDLERYLDWVADTEPAQVAVNLQTFRDAEEWNELVVPGLAYLAGTLPADMPIWLVGASRPDRIRTLGALFGERLHLVAQNALQYARRGAVMTDQGRQDVHALTRDAFHTNVRYYADLLDGHAPAGGTP</sequence>
<name>A0A3E0GXL5_9PSEU</name>
<comment type="caution">
    <text evidence="1">The sequence shown here is derived from an EMBL/GenBank/DDBJ whole genome shotgun (WGS) entry which is preliminary data.</text>
</comment>
<accession>A0A3E0GXL5</accession>
<gene>
    <name evidence="1" type="ORF">BCF44_12236</name>
</gene>